<evidence type="ECO:0000256" key="1">
    <source>
        <dbReference type="SAM" id="MobiDB-lite"/>
    </source>
</evidence>
<dbReference type="Proteomes" id="UP000091956">
    <property type="component" value="Unassembled WGS sequence"/>
</dbReference>
<feature type="region of interest" description="Disordered" evidence="1">
    <location>
        <begin position="377"/>
        <end position="428"/>
    </location>
</feature>
<feature type="compositionally biased region" description="Polar residues" evidence="1">
    <location>
        <begin position="201"/>
        <end position="214"/>
    </location>
</feature>
<dbReference type="EMBL" id="KV460219">
    <property type="protein sequence ID" value="OBT97881.1"/>
    <property type="molecule type" value="Genomic_DNA"/>
</dbReference>
<sequence>MTTITAGGNKITIPSWTTSTNLGPLPTTAFPSDCLNNFWNFNTPGLGMPWTQMTQGCAAKTCCPSGNVYTEPWAWMTSYYSPGVCPSQYRSCSGPPAPSALSSAPGETIAFCCPTNYNCPNTVGEGGFFQYCQSLLSTPTTVIVVDNIFDQKTLSTSSWTPASGLPSSWQAVYPIQVRIRANEVIPTATSTTETNSASPTGTQPPTETNSNPAQTSSDTSSSSSSSTPVGAIVGGVIGGLALLCIIAAFAIWMVIRARNQRRNNPPLPPYNPQQSGPYNNGGGAGPILGGIPDKGVIQPLLGYRPPELQNQAIVHGPSELQNQAIIQGPPELQGQAVAQGPLELQNQAIVQGPPELQGQTVAQGPLELQNQAISQLHSQHRVPELSEAPSSAPPPQHIQGQWQFQPQMQEMWAPIVPPNSNPQGSHSA</sequence>
<reference evidence="4" key="2">
    <citation type="journal article" date="2018" name="Nat. Commun.">
        <title>Extreme sensitivity to ultraviolet light in the fungal pathogen causing white-nose syndrome of bats.</title>
        <authorList>
            <person name="Palmer J.M."/>
            <person name="Drees K.P."/>
            <person name="Foster J.T."/>
            <person name="Lindner D.L."/>
        </authorList>
    </citation>
    <scope>NUCLEOTIDE SEQUENCE [LARGE SCALE GENOMIC DNA]</scope>
    <source>
        <strain evidence="4">UAMH 10579</strain>
    </source>
</reference>
<organism evidence="3 4">
    <name type="scientific">Pseudogymnoascus verrucosus</name>
    <dbReference type="NCBI Taxonomy" id="342668"/>
    <lineage>
        <taxon>Eukaryota</taxon>
        <taxon>Fungi</taxon>
        <taxon>Dikarya</taxon>
        <taxon>Ascomycota</taxon>
        <taxon>Pezizomycotina</taxon>
        <taxon>Leotiomycetes</taxon>
        <taxon>Thelebolales</taxon>
        <taxon>Thelebolaceae</taxon>
        <taxon>Pseudogymnoascus</taxon>
    </lineage>
</organism>
<reference evidence="3 4" key="1">
    <citation type="submission" date="2016-03" db="EMBL/GenBank/DDBJ databases">
        <title>Comparative genomics of Pseudogymnoascus destructans, the fungus causing white-nose syndrome of bats.</title>
        <authorList>
            <person name="Palmer J.M."/>
            <person name="Drees K.P."/>
            <person name="Foster J.T."/>
            <person name="Lindner D.L."/>
        </authorList>
    </citation>
    <scope>NUCLEOTIDE SEQUENCE [LARGE SCALE GENOMIC DNA]</scope>
    <source>
        <strain evidence="3 4">UAMH 10579</strain>
    </source>
</reference>
<evidence type="ECO:0000313" key="3">
    <source>
        <dbReference type="EMBL" id="OBT97881.1"/>
    </source>
</evidence>
<keyword evidence="2" id="KW-0812">Transmembrane</keyword>
<evidence type="ECO:0000313" key="4">
    <source>
        <dbReference type="Proteomes" id="UP000091956"/>
    </source>
</evidence>
<keyword evidence="4" id="KW-1185">Reference proteome</keyword>
<keyword evidence="2" id="KW-1133">Transmembrane helix</keyword>
<feature type="region of interest" description="Disordered" evidence="1">
    <location>
        <begin position="264"/>
        <end position="286"/>
    </location>
</feature>
<feature type="compositionally biased region" description="Low complexity" evidence="1">
    <location>
        <begin position="215"/>
        <end position="227"/>
    </location>
</feature>
<dbReference type="PANTHER" id="PTHR16861">
    <property type="entry name" value="GLYCOPROTEIN 38"/>
    <property type="match status" value="1"/>
</dbReference>
<dbReference type="AlphaFoldDB" id="A0A1B8GPY2"/>
<feature type="transmembrane region" description="Helical" evidence="2">
    <location>
        <begin position="229"/>
        <end position="255"/>
    </location>
</feature>
<dbReference type="OrthoDB" id="4770059at2759"/>
<name>A0A1B8GPY2_9PEZI</name>
<evidence type="ECO:0008006" key="5">
    <source>
        <dbReference type="Google" id="ProtNLM"/>
    </source>
</evidence>
<feature type="region of interest" description="Disordered" evidence="1">
    <location>
        <begin position="187"/>
        <end position="227"/>
    </location>
</feature>
<dbReference type="STRING" id="342668.A0A1B8GPY2"/>
<gene>
    <name evidence="3" type="ORF">VE01_03934</name>
</gene>
<accession>A0A1B8GPY2</accession>
<keyword evidence="2" id="KW-0472">Membrane</keyword>
<feature type="compositionally biased region" description="Low complexity" evidence="1">
    <location>
        <begin position="187"/>
        <end position="200"/>
    </location>
</feature>
<proteinExistence type="predicted"/>
<dbReference type="RefSeq" id="XP_018131614.1">
    <property type="nucleotide sequence ID" value="XM_018273413.2"/>
</dbReference>
<protein>
    <recommendedName>
        <fullName evidence="5">Mid2 domain-containing protein</fullName>
    </recommendedName>
</protein>
<feature type="compositionally biased region" description="Polar residues" evidence="1">
    <location>
        <begin position="398"/>
        <end position="408"/>
    </location>
</feature>
<dbReference type="PANTHER" id="PTHR16861:SF7">
    <property type="entry name" value="MEMBRANE ANCHOR OPY2 N-TERMINAL DOMAIN-CONTAINING PROTEIN"/>
    <property type="match status" value="1"/>
</dbReference>
<dbReference type="GeneID" id="28837320"/>
<evidence type="ECO:0000256" key="2">
    <source>
        <dbReference type="SAM" id="Phobius"/>
    </source>
</evidence>